<dbReference type="Proteomes" id="UP000292957">
    <property type="component" value="Unassembled WGS sequence"/>
</dbReference>
<dbReference type="AlphaFoldDB" id="A0A4Q9MQB0"/>
<proteinExistence type="predicted"/>
<sequence>MPVEQICTMYQRRASKKSIVGSLNDRTRCVRCEDLHYARLDASYLCPFKIKLTVLLVGMGVLIRPGQYVYILAQLDLDRF</sequence>
<organism evidence="1">
    <name type="scientific">Dichomitus squalens</name>
    <dbReference type="NCBI Taxonomy" id="114155"/>
    <lineage>
        <taxon>Eukaryota</taxon>
        <taxon>Fungi</taxon>
        <taxon>Dikarya</taxon>
        <taxon>Basidiomycota</taxon>
        <taxon>Agaricomycotina</taxon>
        <taxon>Agaricomycetes</taxon>
        <taxon>Polyporales</taxon>
        <taxon>Polyporaceae</taxon>
        <taxon>Dichomitus</taxon>
    </lineage>
</organism>
<accession>A0A4Q9MQB0</accession>
<gene>
    <name evidence="1" type="ORF">BD311DRAFT_756149</name>
</gene>
<dbReference type="EMBL" id="ML143411">
    <property type="protein sequence ID" value="TBU29715.1"/>
    <property type="molecule type" value="Genomic_DNA"/>
</dbReference>
<reference evidence="1" key="1">
    <citation type="submission" date="2019-01" db="EMBL/GenBank/DDBJ databases">
        <title>Draft genome sequences of three monokaryotic isolates of the white-rot basidiomycete fungus Dichomitus squalens.</title>
        <authorList>
            <consortium name="DOE Joint Genome Institute"/>
            <person name="Lopez S.C."/>
            <person name="Andreopoulos B."/>
            <person name="Pangilinan J."/>
            <person name="Lipzen A."/>
            <person name="Riley R."/>
            <person name="Ahrendt S."/>
            <person name="Ng V."/>
            <person name="Barry K."/>
            <person name="Daum C."/>
            <person name="Grigoriev I.V."/>
            <person name="Hilden K.S."/>
            <person name="Makela M.R."/>
            <person name="de Vries R.P."/>
        </authorList>
    </citation>
    <scope>NUCLEOTIDE SEQUENCE [LARGE SCALE GENOMIC DNA]</scope>
    <source>
        <strain evidence="1">OM18370.1</strain>
    </source>
</reference>
<name>A0A4Q9MQB0_9APHY</name>
<protein>
    <submittedName>
        <fullName evidence="1">Uncharacterized protein</fullName>
    </submittedName>
</protein>
<evidence type="ECO:0000313" key="1">
    <source>
        <dbReference type="EMBL" id="TBU29715.1"/>
    </source>
</evidence>